<comment type="similarity">
    <text evidence="3">Belongs to the cytochrome P450 family.</text>
</comment>
<dbReference type="STRING" id="930990.A0A067MGH6"/>
<dbReference type="Gene3D" id="1.10.630.10">
    <property type="entry name" value="Cytochrome P450"/>
    <property type="match status" value="1"/>
</dbReference>
<dbReference type="GO" id="GO:0004497">
    <property type="term" value="F:monooxygenase activity"/>
    <property type="evidence" value="ECO:0007669"/>
    <property type="project" value="UniProtKB-KW"/>
</dbReference>
<evidence type="ECO:0008006" key="13">
    <source>
        <dbReference type="Google" id="ProtNLM"/>
    </source>
</evidence>
<dbReference type="AlphaFoldDB" id="A0A067MGH6"/>
<evidence type="ECO:0000256" key="8">
    <source>
        <dbReference type="ARBA" id="ARBA00023033"/>
    </source>
</evidence>
<sequence>MALQLTTNQLLTLFACASVACVLETYRRFRNCTSSINNFPGKRTLLRPYSDLASLLPGIPGVVPDRYIEWEDKYKIFQEIGWEVYSHVSAWPKRHISYVISDADAIKELVLNRAIFPKPGIKVLELYGQNVVAAGDGSEEWKRHRKVSAPAFSEKNNKLVWNETTEILSEIFAEWGNKETVSIQNITDLTLPIALLVISAAGFGRRIPWREDINAYIPSGHKLTFKKALTTVCGNLFFKAIVPEWAMGLTKKWAEARLGFHELEAYMQEMVNDKIDTSLGDEDSPHKSDLFSNLLAASEEESASGESSLTRQELVGNIFIFLLAGHETTAHALAFSFGLLACYPEEQQKLYDQITSVLSDGRHPTYEDVHSFTRSLAVLYESMRLFPPVTGILKQVAQDTTLAVHASVPQTGSAKSFKSDYATPQRKTIVIPKGSTMSLRISGVHYNPRYWEDPYEFKPDRFLGDYNKDAFLPFALGGRACLGRSAFHGRG</sequence>
<keyword evidence="7 9" id="KW-0408">Iron</keyword>
<dbReference type="SUPFAM" id="SSF48264">
    <property type="entry name" value="Cytochrome P450"/>
    <property type="match status" value="1"/>
</dbReference>
<comment type="cofactor">
    <cofactor evidence="1 9">
        <name>heme</name>
        <dbReference type="ChEBI" id="CHEBI:30413"/>
    </cofactor>
</comment>
<dbReference type="GO" id="GO:0020037">
    <property type="term" value="F:heme binding"/>
    <property type="evidence" value="ECO:0007669"/>
    <property type="project" value="InterPro"/>
</dbReference>
<evidence type="ECO:0000256" key="4">
    <source>
        <dbReference type="ARBA" id="ARBA00022617"/>
    </source>
</evidence>
<feature type="binding site" description="axial binding residue" evidence="9">
    <location>
        <position position="481"/>
    </location>
    <ligand>
        <name>heme</name>
        <dbReference type="ChEBI" id="CHEBI:30413"/>
    </ligand>
    <ligandPart>
        <name>Fe</name>
        <dbReference type="ChEBI" id="CHEBI:18248"/>
    </ligandPart>
</feature>
<gene>
    <name evidence="11" type="ORF">BOTBODRAFT_35741</name>
</gene>
<dbReference type="PANTHER" id="PTHR24305">
    <property type="entry name" value="CYTOCHROME P450"/>
    <property type="match status" value="1"/>
</dbReference>
<dbReference type="InterPro" id="IPR002401">
    <property type="entry name" value="Cyt_P450_E_grp-I"/>
</dbReference>
<evidence type="ECO:0000256" key="6">
    <source>
        <dbReference type="ARBA" id="ARBA00023002"/>
    </source>
</evidence>
<protein>
    <recommendedName>
        <fullName evidence="13">Cytochrome P450</fullName>
    </recommendedName>
</protein>
<dbReference type="InParanoid" id="A0A067MGH6"/>
<proteinExistence type="inferred from homology"/>
<keyword evidence="12" id="KW-1185">Reference proteome</keyword>
<organism evidence="11 12">
    <name type="scientific">Botryobasidium botryosum (strain FD-172 SS1)</name>
    <dbReference type="NCBI Taxonomy" id="930990"/>
    <lineage>
        <taxon>Eukaryota</taxon>
        <taxon>Fungi</taxon>
        <taxon>Dikarya</taxon>
        <taxon>Basidiomycota</taxon>
        <taxon>Agaricomycotina</taxon>
        <taxon>Agaricomycetes</taxon>
        <taxon>Cantharellales</taxon>
        <taxon>Botryobasidiaceae</taxon>
        <taxon>Botryobasidium</taxon>
    </lineage>
</organism>
<dbReference type="PRINTS" id="PR00463">
    <property type="entry name" value="EP450I"/>
</dbReference>
<dbReference type="InterPro" id="IPR050121">
    <property type="entry name" value="Cytochrome_P450_monoxygenase"/>
</dbReference>
<dbReference type="InterPro" id="IPR036396">
    <property type="entry name" value="Cyt_P450_sf"/>
</dbReference>
<keyword evidence="10" id="KW-0732">Signal</keyword>
<dbReference type="GO" id="GO:0016705">
    <property type="term" value="F:oxidoreductase activity, acting on paired donors, with incorporation or reduction of molecular oxygen"/>
    <property type="evidence" value="ECO:0007669"/>
    <property type="project" value="InterPro"/>
</dbReference>
<feature type="signal peptide" evidence="10">
    <location>
        <begin position="1"/>
        <end position="21"/>
    </location>
</feature>
<dbReference type="OrthoDB" id="1470350at2759"/>
<reference evidence="12" key="1">
    <citation type="journal article" date="2014" name="Proc. Natl. Acad. Sci. U.S.A.">
        <title>Extensive sampling of basidiomycete genomes demonstrates inadequacy of the white-rot/brown-rot paradigm for wood decay fungi.</title>
        <authorList>
            <person name="Riley R."/>
            <person name="Salamov A.A."/>
            <person name="Brown D.W."/>
            <person name="Nagy L.G."/>
            <person name="Floudas D."/>
            <person name="Held B.W."/>
            <person name="Levasseur A."/>
            <person name="Lombard V."/>
            <person name="Morin E."/>
            <person name="Otillar R."/>
            <person name="Lindquist E.A."/>
            <person name="Sun H."/>
            <person name="LaButti K.M."/>
            <person name="Schmutz J."/>
            <person name="Jabbour D."/>
            <person name="Luo H."/>
            <person name="Baker S.E."/>
            <person name="Pisabarro A.G."/>
            <person name="Walton J.D."/>
            <person name="Blanchette R.A."/>
            <person name="Henrissat B."/>
            <person name="Martin F."/>
            <person name="Cullen D."/>
            <person name="Hibbett D.S."/>
            <person name="Grigoriev I.V."/>
        </authorList>
    </citation>
    <scope>NUCLEOTIDE SEQUENCE [LARGE SCALE GENOMIC DNA]</scope>
    <source>
        <strain evidence="12">FD-172 SS1</strain>
    </source>
</reference>
<keyword evidence="5 9" id="KW-0479">Metal-binding</keyword>
<dbReference type="Pfam" id="PF00067">
    <property type="entry name" value="p450"/>
    <property type="match status" value="2"/>
</dbReference>
<evidence type="ECO:0000256" key="1">
    <source>
        <dbReference type="ARBA" id="ARBA00001971"/>
    </source>
</evidence>
<comment type="pathway">
    <text evidence="2">Secondary metabolite biosynthesis.</text>
</comment>
<dbReference type="HOGENOM" id="CLU_001570_25_0_1"/>
<name>A0A067MGH6_BOTB1</name>
<evidence type="ECO:0000256" key="5">
    <source>
        <dbReference type="ARBA" id="ARBA00022723"/>
    </source>
</evidence>
<evidence type="ECO:0000256" key="7">
    <source>
        <dbReference type="ARBA" id="ARBA00023004"/>
    </source>
</evidence>
<evidence type="ECO:0000256" key="3">
    <source>
        <dbReference type="ARBA" id="ARBA00010617"/>
    </source>
</evidence>
<evidence type="ECO:0000256" key="10">
    <source>
        <dbReference type="SAM" id="SignalP"/>
    </source>
</evidence>
<keyword evidence="8" id="KW-0503">Monooxygenase</keyword>
<evidence type="ECO:0000313" key="11">
    <source>
        <dbReference type="EMBL" id="KDQ10982.1"/>
    </source>
</evidence>
<dbReference type="Proteomes" id="UP000027195">
    <property type="component" value="Unassembled WGS sequence"/>
</dbReference>
<keyword evidence="4 9" id="KW-0349">Heme</keyword>
<keyword evidence="6" id="KW-0560">Oxidoreductase</keyword>
<dbReference type="EMBL" id="KL198062">
    <property type="protein sequence ID" value="KDQ10982.1"/>
    <property type="molecule type" value="Genomic_DNA"/>
</dbReference>
<dbReference type="InterPro" id="IPR001128">
    <property type="entry name" value="Cyt_P450"/>
</dbReference>
<evidence type="ECO:0000313" key="12">
    <source>
        <dbReference type="Proteomes" id="UP000027195"/>
    </source>
</evidence>
<evidence type="ECO:0000256" key="2">
    <source>
        <dbReference type="ARBA" id="ARBA00005179"/>
    </source>
</evidence>
<feature type="chain" id="PRO_5001641265" description="Cytochrome P450" evidence="10">
    <location>
        <begin position="22"/>
        <end position="491"/>
    </location>
</feature>
<dbReference type="PRINTS" id="PR00385">
    <property type="entry name" value="P450"/>
</dbReference>
<dbReference type="PANTHER" id="PTHR24305:SF166">
    <property type="entry name" value="CYTOCHROME P450 12A4, MITOCHONDRIAL-RELATED"/>
    <property type="match status" value="1"/>
</dbReference>
<accession>A0A067MGH6</accession>
<dbReference type="GO" id="GO:0005506">
    <property type="term" value="F:iron ion binding"/>
    <property type="evidence" value="ECO:0007669"/>
    <property type="project" value="InterPro"/>
</dbReference>
<evidence type="ECO:0000256" key="9">
    <source>
        <dbReference type="PIRSR" id="PIRSR602401-1"/>
    </source>
</evidence>